<accession>A0ABQ0A882</accession>
<dbReference type="Gene3D" id="2.60.40.10">
    <property type="entry name" value="Immunoglobulins"/>
    <property type="match status" value="1"/>
</dbReference>
<sequence length="667" mass="71384">MQKSNYRSKFAAFGAGVALLASAVGQAVAEEATAAGAPVWQKAGAFEMMVRKPVQFDHTGERMDALIAKMPQRAANATPAASRVIPNKFNTGVPLAPQPPLASDFVDPMMSEPTPLTPTAGISVAGPSSDDNAAVIGGRIAPPDISGDVGREFVVAYANLVWSYYDKQGNLVGGPFPGNSFWAGFGGRCETDNSGDPITIYDHLADRWVVSQFAVSQAPFLQCFAISDTNDPAGPYTRYAYEIVPNDFNDYPKIGLWSDGAEQSAYHATFRQFTNGQSFAGIDAVAFDRDAMLAGDPNPTALVVRINTNAVPDGIQPAHIDGGETAPEGSCGLYGAALNNGDNDGYLFWEFCADFENPTNSTFDAKPLLTEGVPPWASSGQVPQPAPGDALDDLDFFTMYRFSTRFFPGEGMKGVMAHTVETGNTTAGMRWATFDLADTNAISVDDTGTLGQNDGIHRWMGAATFDQMGNIGIGYTASSESLFPSVRFTGRETTDPAGTLQAEGVCVDGTGVQTGVSRWGDYSTTAVDPVDQCTFWTFQEYVELTGTFQWSTRVCSFSFDSCTGDDPTPPENEAPVANAGQDFFILRQTRGNLDGRASSDADGSIVSYNWVSSSNRLRIRNPDSASPRIRARNVRRETPVTVTLTVTDDQGATSQDIVIVTILPENK</sequence>
<evidence type="ECO:0000256" key="1">
    <source>
        <dbReference type="SAM" id="SignalP"/>
    </source>
</evidence>
<proteinExistence type="predicted"/>
<dbReference type="InterPro" id="IPR013783">
    <property type="entry name" value="Ig-like_fold"/>
</dbReference>
<evidence type="ECO:0000313" key="3">
    <source>
        <dbReference type="Proteomes" id="UP001465153"/>
    </source>
</evidence>
<keyword evidence="1" id="KW-0732">Signal</keyword>
<dbReference type="EMBL" id="BAABWN010000005">
    <property type="protein sequence ID" value="GAA6167846.1"/>
    <property type="molecule type" value="Genomic_DNA"/>
</dbReference>
<dbReference type="Pfam" id="PF22352">
    <property type="entry name" value="K319L-like_PKD"/>
    <property type="match status" value="1"/>
</dbReference>
<evidence type="ECO:0008006" key="4">
    <source>
        <dbReference type="Google" id="ProtNLM"/>
    </source>
</evidence>
<comment type="caution">
    <text evidence="2">The sequence shown here is derived from an EMBL/GenBank/DDBJ whole genome shotgun (WGS) entry which is preliminary data.</text>
</comment>
<evidence type="ECO:0000313" key="2">
    <source>
        <dbReference type="EMBL" id="GAA6167846.1"/>
    </source>
</evidence>
<feature type="chain" id="PRO_5046379278" description="PKD domain-containing protein" evidence="1">
    <location>
        <begin position="30"/>
        <end position="667"/>
    </location>
</feature>
<keyword evidence="3" id="KW-1185">Reference proteome</keyword>
<name>A0ABQ0A882_9GAMM</name>
<feature type="signal peptide" evidence="1">
    <location>
        <begin position="1"/>
        <end position="29"/>
    </location>
</feature>
<dbReference type="Proteomes" id="UP001465153">
    <property type="component" value="Unassembled WGS sequence"/>
</dbReference>
<protein>
    <recommendedName>
        <fullName evidence="4">PKD domain-containing protein</fullName>
    </recommendedName>
</protein>
<reference evidence="2 3" key="1">
    <citation type="submission" date="2024-04" db="EMBL/GenBank/DDBJ databases">
        <title>Draft genome sequence of Sessilibacter corallicola NBRC 116591.</title>
        <authorList>
            <person name="Miyakawa T."/>
            <person name="Kusuya Y."/>
            <person name="Miura T."/>
        </authorList>
    </citation>
    <scope>NUCLEOTIDE SEQUENCE [LARGE SCALE GENOMIC DNA]</scope>
    <source>
        <strain evidence="2 3">KU-00831-HH</strain>
    </source>
</reference>
<organism evidence="2 3">
    <name type="scientific">Sessilibacter corallicola</name>
    <dbReference type="NCBI Taxonomy" id="2904075"/>
    <lineage>
        <taxon>Bacteria</taxon>
        <taxon>Pseudomonadati</taxon>
        <taxon>Pseudomonadota</taxon>
        <taxon>Gammaproteobacteria</taxon>
        <taxon>Cellvibrionales</taxon>
        <taxon>Cellvibrionaceae</taxon>
        <taxon>Sessilibacter</taxon>
    </lineage>
</organism>
<gene>
    <name evidence="2" type="ORF">NBRC116591_16570</name>
</gene>
<dbReference type="RefSeq" id="WP_353302501.1">
    <property type="nucleotide sequence ID" value="NZ_BAABWN010000005.1"/>
</dbReference>